<reference evidence="4 5" key="1">
    <citation type="submission" date="2014-12" db="EMBL/GenBank/DDBJ databases">
        <title>Genome sequence of Methanobrevibacter arboriphilicus DH1, DSM1125.</title>
        <authorList>
            <person name="Poehlein A."/>
            <person name="Thauer R.K."/>
            <person name="Seedorf H."/>
            <person name="Daniel R."/>
        </authorList>
    </citation>
    <scope>NUCLEOTIDE SEQUENCE [LARGE SCALE GENOMIC DNA]</scope>
    <source>
        <strain evidence="4 5">DH1</strain>
    </source>
</reference>
<dbReference type="InterPro" id="IPR001303">
    <property type="entry name" value="Aldolase_II/adducin_N"/>
</dbReference>
<dbReference type="UniPathway" id="UPA00071"/>
<dbReference type="SMART" id="SM01007">
    <property type="entry name" value="Aldolase_II"/>
    <property type="match status" value="1"/>
</dbReference>
<evidence type="ECO:0000313" key="5">
    <source>
        <dbReference type="Proteomes" id="UP000191661"/>
    </source>
</evidence>
<dbReference type="RefSeq" id="WP_080459594.1">
    <property type="nucleotide sequence ID" value="NZ_JXMW01000003.1"/>
</dbReference>
<dbReference type="InterPro" id="IPR050197">
    <property type="entry name" value="Aldolase_class_II_sugar_metab"/>
</dbReference>
<comment type="caution">
    <text evidence="4">The sequence shown here is derived from an EMBL/GenBank/DDBJ whole genome shotgun (WGS) entry which is preliminary data.</text>
</comment>
<dbReference type="Gene3D" id="3.40.225.10">
    <property type="entry name" value="Class II aldolase/adducin N-terminal domain"/>
    <property type="match status" value="1"/>
</dbReference>
<proteinExistence type="predicted"/>
<dbReference type="PANTHER" id="PTHR22789:SF0">
    <property type="entry name" value="3-OXO-TETRONATE 4-PHOSPHATE DECARBOXYLASE-RELATED"/>
    <property type="match status" value="1"/>
</dbReference>
<name>A0A1V6N4F1_METAZ</name>
<sequence>MSDKDDNIKSVVDVSKYLFGRKLVSGKAGNVSARFNDNGMDVIAITPTMKSLGKVKEEEIILIDIDGNNLTKGTPSSEIYLHLAIYKEKDDIGAIVHTHSPFATGFAFSNKRIKRLEGFGEIISPYLAEIEYERPGSDELAVKSAEALKNEDVLILKNHGVISTGKNIEEACSLAEFVEDIAKTQFISHTLNLSDSF</sequence>
<keyword evidence="5" id="KW-1185">Reference proteome</keyword>
<dbReference type="SUPFAM" id="SSF53639">
    <property type="entry name" value="AraD/HMP-PK domain-like"/>
    <property type="match status" value="1"/>
</dbReference>
<dbReference type="GO" id="GO:0019323">
    <property type="term" value="P:pentose catabolic process"/>
    <property type="evidence" value="ECO:0007669"/>
    <property type="project" value="TreeGrafter"/>
</dbReference>
<dbReference type="InterPro" id="IPR036409">
    <property type="entry name" value="Aldolase_II/adducin_N_sf"/>
</dbReference>
<dbReference type="OrthoDB" id="18709at2157"/>
<keyword evidence="2" id="KW-0456">Lyase</keyword>
<dbReference type="Proteomes" id="UP000191661">
    <property type="component" value="Unassembled WGS sequence"/>
</dbReference>
<evidence type="ECO:0000256" key="1">
    <source>
        <dbReference type="ARBA" id="ARBA00022723"/>
    </source>
</evidence>
<evidence type="ECO:0000256" key="2">
    <source>
        <dbReference type="ARBA" id="ARBA00023239"/>
    </source>
</evidence>
<evidence type="ECO:0000313" key="4">
    <source>
        <dbReference type="EMBL" id="OQD59356.1"/>
    </source>
</evidence>
<dbReference type="PANTHER" id="PTHR22789">
    <property type="entry name" value="FUCULOSE PHOSPHATE ALDOLASE"/>
    <property type="match status" value="1"/>
</dbReference>
<protein>
    <submittedName>
        <fullName evidence="4">Putative class II aldolase</fullName>
    </submittedName>
</protein>
<dbReference type="AlphaFoldDB" id="A0A1V6N4F1"/>
<dbReference type="EMBL" id="JXMW01000003">
    <property type="protein sequence ID" value="OQD59356.1"/>
    <property type="molecule type" value="Genomic_DNA"/>
</dbReference>
<feature type="domain" description="Class II aldolase/adducin N-terminal" evidence="3">
    <location>
        <begin position="9"/>
        <end position="186"/>
    </location>
</feature>
<gene>
    <name evidence="4" type="ORF">MBBAR_3c00110</name>
</gene>
<evidence type="ECO:0000259" key="3">
    <source>
        <dbReference type="SMART" id="SM01007"/>
    </source>
</evidence>
<organism evidence="4 5">
    <name type="scientific">Methanobrevibacter arboriphilus JCM 13429 = DSM 1125</name>
    <dbReference type="NCBI Taxonomy" id="1300164"/>
    <lineage>
        <taxon>Archaea</taxon>
        <taxon>Methanobacteriati</taxon>
        <taxon>Methanobacteriota</taxon>
        <taxon>Methanomada group</taxon>
        <taxon>Methanobacteria</taxon>
        <taxon>Methanobacteriales</taxon>
        <taxon>Methanobacteriaceae</taxon>
        <taxon>Methanobrevibacter</taxon>
    </lineage>
</organism>
<accession>A0A1V6N4F1</accession>
<keyword evidence="1" id="KW-0479">Metal-binding</keyword>
<dbReference type="GO" id="GO:0005829">
    <property type="term" value="C:cytosol"/>
    <property type="evidence" value="ECO:0007669"/>
    <property type="project" value="TreeGrafter"/>
</dbReference>
<dbReference type="GO" id="GO:0046872">
    <property type="term" value="F:metal ion binding"/>
    <property type="evidence" value="ECO:0007669"/>
    <property type="project" value="UniProtKB-KW"/>
</dbReference>
<dbReference type="GO" id="GO:0016832">
    <property type="term" value="F:aldehyde-lyase activity"/>
    <property type="evidence" value="ECO:0007669"/>
    <property type="project" value="TreeGrafter"/>
</dbReference>
<dbReference type="Pfam" id="PF00596">
    <property type="entry name" value="Aldolase_II"/>
    <property type="match status" value="1"/>
</dbReference>